<dbReference type="EMBL" id="JAHRIN010021068">
    <property type="protein sequence ID" value="MEQ2198870.1"/>
    <property type="molecule type" value="Genomic_DNA"/>
</dbReference>
<sequence length="139" mass="15392">KLTDIRRNVTKSSPSRLQPSYNTTFQKILFSTLHFPVFYQNIPSSSSWFLSGGRPMSIDVVLGVCFLRRGPDCVLSVFLGRAGAAIWRGPTVPPAVGFAQWQVSAVPLTVALQQSRNRLGGKESAQHRKREADESSRSE</sequence>
<name>A0ABV0QSQ2_9TELE</name>
<organism evidence="2 3">
    <name type="scientific">Xenoophorus captivus</name>
    <dbReference type="NCBI Taxonomy" id="1517983"/>
    <lineage>
        <taxon>Eukaryota</taxon>
        <taxon>Metazoa</taxon>
        <taxon>Chordata</taxon>
        <taxon>Craniata</taxon>
        <taxon>Vertebrata</taxon>
        <taxon>Euteleostomi</taxon>
        <taxon>Actinopterygii</taxon>
        <taxon>Neopterygii</taxon>
        <taxon>Teleostei</taxon>
        <taxon>Neoteleostei</taxon>
        <taxon>Acanthomorphata</taxon>
        <taxon>Ovalentaria</taxon>
        <taxon>Atherinomorphae</taxon>
        <taxon>Cyprinodontiformes</taxon>
        <taxon>Goodeidae</taxon>
        <taxon>Xenoophorus</taxon>
    </lineage>
</organism>
<feature type="compositionally biased region" description="Basic and acidic residues" evidence="1">
    <location>
        <begin position="120"/>
        <end position="139"/>
    </location>
</feature>
<accession>A0ABV0QSQ2</accession>
<comment type="caution">
    <text evidence="2">The sequence shown here is derived from an EMBL/GenBank/DDBJ whole genome shotgun (WGS) entry which is preliminary data.</text>
</comment>
<gene>
    <name evidence="2" type="ORF">XENOCAPTIV_019928</name>
</gene>
<feature type="non-terminal residue" evidence="2">
    <location>
        <position position="1"/>
    </location>
</feature>
<evidence type="ECO:0000313" key="3">
    <source>
        <dbReference type="Proteomes" id="UP001434883"/>
    </source>
</evidence>
<dbReference type="Proteomes" id="UP001434883">
    <property type="component" value="Unassembled WGS sequence"/>
</dbReference>
<keyword evidence="3" id="KW-1185">Reference proteome</keyword>
<evidence type="ECO:0000313" key="2">
    <source>
        <dbReference type="EMBL" id="MEQ2198870.1"/>
    </source>
</evidence>
<feature type="region of interest" description="Disordered" evidence="1">
    <location>
        <begin position="117"/>
        <end position="139"/>
    </location>
</feature>
<evidence type="ECO:0000256" key="1">
    <source>
        <dbReference type="SAM" id="MobiDB-lite"/>
    </source>
</evidence>
<protein>
    <submittedName>
        <fullName evidence="2">Uncharacterized protein</fullName>
    </submittedName>
</protein>
<reference evidence="2 3" key="1">
    <citation type="submission" date="2021-06" db="EMBL/GenBank/DDBJ databases">
        <authorList>
            <person name="Palmer J.M."/>
        </authorList>
    </citation>
    <scope>NUCLEOTIDE SEQUENCE [LARGE SCALE GENOMIC DNA]</scope>
    <source>
        <strain evidence="2 3">XC_2019</strain>
        <tissue evidence="2">Muscle</tissue>
    </source>
</reference>
<proteinExistence type="predicted"/>